<dbReference type="Proteomes" id="UP001227230">
    <property type="component" value="Chromosome 9"/>
</dbReference>
<evidence type="ECO:0000313" key="2">
    <source>
        <dbReference type="EMBL" id="WJZ95540.1"/>
    </source>
</evidence>
<reference evidence="2 3" key="1">
    <citation type="journal article" date="2023" name="Hortic Res">
        <title>The complete reference genome for grapevine (Vitis vinifera L.) genetics and breeding.</title>
        <authorList>
            <person name="Shi X."/>
            <person name="Cao S."/>
            <person name="Wang X."/>
            <person name="Huang S."/>
            <person name="Wang Y."/>
            <person name="Liu Z."/>
            <person name="Liu W."/>
            <person name="Leng X."/>
            <person name="Peng Y."/>
            <person name="Wang N."/>
            <person name="Wang Y."/>
            <person name="Ma Z."/>
            <person name="Xu X."/>
            <person name="Zhang F."/>
            <person name="Xue H."/>
            <person name="Zhong H."/>
            <person name="Wang Y."/>
            <person name="Zhang K."/>
            <person name="Velt A."/>
            <person name="Avia K."/>
            <person name="Holtgrawe D."/>
            <person name="Grimplet J."/>
            <person name="Matus J.T."/>
            <person name="Ware D."/>
            <person name="Wu X."/>
            <person name="Wang H."/>
            <person name="Liu C."/>
            <person name="Fang Y."/>
            <person name="Rustenholz C."/>
            <person name="Cheng Z."/>
            <person name="Xiao H."/>
            <person name="Zhou Y."/>
        </authorList>
    </citation>
    <scope>NUCLEOTIDE SEQUENCE [LARGE SCALE GENOMIC DNA]</scope>
    <source>
        <strain evidence="3">cv. Pinot noir / PN40024</strain>
        <tissue evidence="2">Leaf</tissue>
    </source>
</reference>
<dbReference type="InterPro" id="IPR000719">
    <property type="entry name" value="Prot_kinase_dom"/>
</dbReference>
<protein>
    <recommendedName>
        <fullName evidence="1">Protein kinase domain-containing protein</fullName>
    </recommendedName>
</protein>
<dbReference type="PANTHER" id="PTHR48011:SF56">
    <property type="entry name" value="PROTEIN KINASE DOMAIN-CONTAINING PROTEIN"/>
    <property type="match status" value="1"/>
</dbReference>
<dbReference type="InterPro" id="IPR011009">
    <property type="entry name" value="Kinase-like_dom_sf"/>
</dbReference>
<sequence>MQETFEKVYKVISRNSSHLLAVKSSVSSRSSWFLIREEEILLSLGACPDVVHCFGGYSSKEVDGSLVYNLILEYALGGSLRSLMERCRSKLTKFEVLRYARMIVRALCHMHERGVFHYVQDVLRTVECFKVVVTSF</sequence>
<evidence type="ECO:0000313" key="3">
    <source>
        <dbReference type="Proteomes" id="UP001227230"/>
    </source>
</evidence>
<proteinExistence type="predicted"/>
<gene>
    <name evidence="2" type="ORF">VitviT2T_014305</name>
</gene>
<accession>A0ABY9CNG2</accession>
<dbReference type="SUPFAM" id="SSF56112">
    <property type="entry name" value="Protein kinase-like (PK-like)"/>
    <property type="match status" value="1"/>
</dbReference>
<name>A0ABY9CNG2_VITVI</name>
<feature type="domain" description="Protein kinase" evidence="1">
    <location>
        <begin position="1"/>
        <end position="136"/>
    </location>
</feature>
<dbReference type="EMBL" id="CP126656">
    <property type="protein sequence ID" value="WJZ95540.1"/>
    <property type="molecule type" value="Genomic_DNA"/>
</dbReference>
<dbReference type="Gene3D" id="1.10.510.10">
    <property type="entry name" value="Transferase(Phosphotransferase) domain 1"/>
    <property type="match status" value="1"/>
</dbReference>
<organism evidence="2 3">
    <name type="scientific">Vitis vinifera</name>
    <name type="common">Grape</name>
    <dbReference type="NCBI Taxonomy" id="29760"/>
    <lineage>
        <taxon>Eukaryota</taxon>
        <taxon>Viridiplantae</taxon>
        <taxon>Streptophyta</taxon>
        <taxon>Embryophyta</taxon>
        <taxon>Tracheophyta</taxon>
        <taxon>Spermatophyta</taxon>
        <taxon>Magnoliopsida</taxon>
        <taxon>eudicotyledons</taxon>
        <taxon>Gunneridae</taxon>
        <taxon>Pentapetalae</taxon>
        <taxon>rosids</taxon>
        <taxon>Vitales</taxon>
        <taxon>Vitaceae</taxon>
        <taxon>Viteae</taxon>
        <taxon>Vitis</taxon>
    </lineage>
</organism>
<dbReference type="PANTHER" id="PTHR48011">
    <property type="entry name" value="CCR4-NOT TRANSCRIPTIONAL COMPLEX SUBUNIT CAF120-RELATED"/>
    <property type="match status" value="1"/>
</dbReference>
<dbReference type="PROSITE" id="PS50011">
    <property type="entry name" value="PROTEIN_KINASE_DOM"/>
    <property type="match status" value="1"/>
</dbReference>
<dbReference type="Pfam" id="PF00069">
    <property type="entry name" value="Pkinase"/>
    <property type="match status" value="1"/>
</dbReference>
<dbReference type="InterPro" id="IPR052751">
    <property type="entry name" value="Plant_MAPKKK"/>
</dbReference>
<evidence type="ECO:0000259" key="1">
    <source>
        <dbReference type="PROSITE" id="PS50011"/>
    </source>
</evidence>
<keyword evidence="3" id="KW-1185">Reference proteome</keyword>